<dbReference type="Pfam" id="PF04074">
    <property type="entry name" value="DUF386"/>
    <property type="match status" value="1"/>
</dbReference>
<name>A0A7X4RW06_9VIBR</name>
<reference evidence="1 2" key="1">
    <citation type="submission" date="2019-10" db="EMBL/GenBank/DDBJ databases">
        <title>Vibrio sp. nov. isolated from a shrimp pond.</title>
        <authorList>
            <person name="Gomez-Gil B."/>
            <person name="Enciso-Ibarra J."/>
            <person name="Enciso-Ibarra K."/>
            <person name="Bolan-Mejia C."/>
        </authorList>
    </citation>
    <scope>NUCLEOTIDE SEQUENCE [LARGE SCALE GENOMIC DNA]</scope>
    <source>
        <strain evidence="1 2">CAIM 722</strain>
    </source>
</reference>
<proteinExistence type="predicted"/>
<gene>
    <name evidence="1" type="ORF">F9817_16895</name>
</gene>
<dbReference type="Proteomes" id="UP000462621">
    <property type="component" value="Unassembled WGS sequence"/>
</dbReference>
<evidence type="ECO:0000313" key="1">
    <source>
        <dbReference type="EMBL" id="MZI94855.1"/>
    </source>
</evidence>
<dbReference type="InterPro" id="IPR037012">
    <property type="entry name" value="NanQ/TabA/YiaL_sf"/>
</dbReference>
<dbReference type="AlphaFoldDB" id="A0A7X4RW06"/>
<organism evidence="1 2">
    <name type="scientific">Vibrio eleionomae</name>
    <dbReference type="NCBI Taxonomy" id="2653505"/>
    <lineage>
        <taxon>Bacteria</taxon>
        <taxon>Pseudomonadati</taxon>
        <taxon>Pseudomonadota</taxon>
        <taxon>Gammaproteobacteria</taxon>
        <taxon>Vibrionales</taxon>
        <taxon>Vibrionaceae</taxon>
        <taxon>Vibrio</taxon>
    </lineage>
</organism>
<dbReference type="GO" id="GO:0044010">
    <property type="term" value="P:single-species biofilm formation"/>
    <property type="evidence" value="ECO:0007669"/>
    <property type="project" value="TreeGrafter"/>
</dbReference>
<keyword evidence="2" id="KW-1185">Reference proteome</keyword>
<dbReference type="RefSeq" id="WP_161157335.1">
    <property type="nucleotide sequence ID" value="NZ_WEKT01000039.1"/>
</dbReference>
<dbReference type="SUPFAM" id="SSF51197">
    <property type="entry name" value="Clavaminate synthase-like"/>
    <property type="match status" value="1"/>
</dbReference>
<dbReference type="EMBL" id="WEKT01000039">
    <property type="protein sequence ID" value="MZI94855.1"/>
    <property type="molecule type" value="Genomic_DNA"/>
</dbReference>
<accession>A0A7X4RW06</accession>
<comment type="caution">
    <text evidence="1">The sequence shown here is derived from an EMBL/GenBank/DDBJ whole genome shotgun (WGS) entry which is preliminary data.</text>
</comment>
<dbReference type="PANTHER" id="PTHR34986:SF4">
    <property type="entry name" value="EVOLVED BETA-GALACTOSIDASE SUBUNIT BETA-RELATED"/>
    <property type="match status" value="1"/>
</dbReference>
<dbReference type="GO" id="GO:0005829">
    <property type="term" value="C:cytosol"/>
    <property type="evidence" value="ECO:0007669"/>
    <property type="project" value="TreeGrafter"/>
</dbReference>
<dbReference type="InterPro" id="IPR004375">
    <property type="entry name" value="NanQ/TabA/YiaL"/>
</dbReference>
<dbReference type="Gene3D" id="2.60.120.370">
    <property type="entry name" value="YhcH/YjgK/YiaL"/>
    <property type="match status" value="1"/>
</dbReference>
<dbReference type="PANTHER" id="PTHR34986">
    <property type="entry name" value="EVOLVED BETA-GALACTOSIDASE SUBUNIT BETA"/>
    <property type="match status" value="1"/>
</dbReference>
<dbReference type="NCBIfam" id="TIGR00022">
    <property type="entry name" value="YhcH/YjgK/YiaL family protein"/>
    <property type="match status" value="1"/>
</dbReference>
<protein>
    <submittedName>
        <fullName evidence="1">YhcH/YjgK/YiaL family protein</fullName>
    </submittedName>
</protein>
<evidence type="ECO:0000313" key="2">
    <source>
        <dbReference type="Proteomes" id="UP000462621"/>
    </source>
</evidence>
<sequence>MFIGNIAQPSFHNALSPTLVKLIQQVTTRLANESLANGKYELADDNAFFMLVDDQTHLIKERTPECHQQYLDVQLLLEGEETFGYSTETFIALEQDFLAEKDLAFSNQLKNERFITLGAGDFVVFYPGQPHRPLVAVRDTPAPIRKVIIKVHKDIL</sequence>